<dbReference type="Proteomes" id="UP000793456">
    <property type="component" value="Chromosome III"/>
</dbReference>
<name>A0ACD3RQ33_LARCR</name>
<evidence type="ECO:0000313" key="1">
    <source>
        <dbReference type="EMBL" id="TMS21288.1"/>
    </source>
</evidence>
<reference evidence="1" key="1">
    <citation type="submission" date="2018-11" db="EMBL/GenBank/DDBJ databases">
        <title>The sequence and de novo assembly of Larimichthys crocea genome using PacBio and Hi-C technologies.</title>
        <authorList>
            <person name="Xu P."/>
            <person name="Chen B."/>
            <person name="Zhou Z."/>
            <person name="Ke Q."/>
            <person name="Wu Y."/>
            <person name="Bai H."/>
            <person name="Pu F."/>
        </authorList>
    </citation>
    <scope>NUCLEOTIDE SEQUENCE</scope>
    <source>
        <tissue evidence="1">Muscle</tissue>
    </source>
</reference>
<dbReference type="EMBL" id="CM011676">
    <property type="protein sequence ID" value="TMS21288.1"/>
    <property type="molecule type" value="Genomic_DNA"/>
</dbReference>
<proteinExistence type="predicted"/>
<accession>A0ACD3RQ33</accession>
<gene>
    <name evidence="1" type="ORF">E3U43_015261</name>
</gene>
<keyword evidence="2" id="KW-1185">Reference proteome</keyword>
<organism evidence="1 2">
    <name type="scientific">Larimichthys crocea</name>
    <name type="common">Large yellow croaker</name>
    <name type="synonym">Pseudosciaena crocea</name>
    <dbReference type="NCBI Taxonomy" id="215358"/>
    <lineage>
        <taxon>Eukaryota</taxon>
        <taxon>Metazoa</taxon>
        <taxon>Chordata</taxon>
        <taxon>Craniata</taxon>
        <taxon>Vertebrata</taxon>
        <taxon>Euteleostomi</taxon>
        <taxon>Actinopterygii</taxon>
        <taxon>Neopterygii</taxon>
        <taxon>Teleostei</taxon>
        <taxon>Neoteleostei</taxon>
        <taxon>Acanthomorphata</taxon>
        <taxon>Eupercaria</taxon>
        <taxon>Sciaenidae</taxon>
        <taxon>Larimichthys</taxon>
    </lineage>
</organism>
<evidence type="ECO:0000313" key="2">
    <source>
        <dbReference type="Proteomes" id="UP000793456"/>
    </source>
</evidence>
<comment type="caution">
    <text evidence="1">The sequence shown here is derived from an EMBL/GenBank/DDBJ whole genome shotgun (WGS) entry which is preliminary data.</text>
</comment>
<protein>
    <submittedName>
        <fullName evidence="1">Uncharacterized protein</fullName>
    </submittedName>
</protein>
<sequence>MMSQLTSAGNHSHFARLFLKQLVQMCKGPRVNSSPGDTPDADLLGMLGADSLGRLKRLEERLIQPHGVVGPCPPPSFPDHQEFFRDFLQTASCCQLNQHLQDSLCQQLLQLDEVSIRSPPASIGERERGGGGGRRGHGAAGMLHEKQRFTSVLLLARLLAKFLGFISFLPYQTSEKPSREIQKAAIALRSKSVPVLDVCAVLSNSMKRRRTILTVPWLVEFLSMLDCIGPLLLCYRTALGTLLLLYRRMLLGRCGEMCYLNKLLMVSVLGWLFQIPAIPEDIFFTNEFTEVAKLEDSSTTAAGLDCIPLVDQQLLYTCCPFLGEFRKLLAAFVSGSTAKSGGIIRKITPTSAELRDTPAANRSQQKLQVDLEQAFFHNQPPSLRRAVEFVAERVGSNAVKHMKATLVSELVERGEKMLRDGLETPKSNPSKLNDSICAQLCVAGLEALAKATRFCCEKSPEAIRILLPDETSPAVLTTSENITKRLATEKACSWLSANITALIRREWKSRYDRVMKAVASPVAPDSGDAEGAVVELVTQEQLTTPKRKQGSERAISCPPHCSHSASLPSDILIEMKFLTVMSEQMLLNSTVLLACKLVSAELPVLSLSGCKGGDGVVVGPGSGSEPPVRALLEQLAEMWEGDCCASAPLHLLFTPLTVTAVLKAGDTEWNNYLLLVRKLVDRGVLSEEEVVSHWKKLTNLALPATLIENFSCGHRALSRPCLWPTCKATWRCCRSLNRQ</sequence>